<protein>
    <submittedName>
        <fullName evidence="1">Uncharacterized protein</fullName>
    </submittedName>
</protein>
<dbReference type="AlphaFoldDB" id="A0AAV2BY80"/>
<comment type="caution">
    <text evidence="1">The sequence shown here is derived from an EMBL/GenBank/DDBJ whole genome shotgun (WGS) entry which is preliminary data.</text>
</comment>
<keyword evidence="2" id="KW-1185">Reference proteome</keyword>
<proteinExistence type="predicted"/>
<reference evidence="1 2" key="1">
    <citation type="submission" date="2024-04" db="EMBL/GenBank/DDBJ databases">
        <authorList>
            <person name="Rising A."/>
            <person name="Reimegard J."/>
            <person name="Sonavane S."/>
            <person name="Akerstrom W."/>
            <person name="Nylinder S."/>
            <person name="Hedman E."/>
            <person name="Kallberg Y."/>
        </authorList>
    </citation>
    <scope>NUCLEOTIDE SEQUENCE [LARGE SCALE GENOMIC DNA]</scope>
</reference>
<dbReference type="EMBL" id="CAXIEN010000638">
    <property type="protein sequence ID" value="CAL1301222.1"/>
    <property type="molecule type" value="Genomic_DNA"/>
</dbReference>
<evidence type="ECO:0000313" key="2">
    <source>
        <dbReference type="Proteomes" id="UP001497382"/>
    </source>
</evidence>
<accession>A0AAV2BY80</accession>
<evidence type="ECO:0000313" key="1">
    <source>
        <dbReference type="EMBL" id="CAL1301222.1"/>
    </source>
</evidence>
<name>A0AAV2BY80_9ARAC</name>
<organism evidence="1 2">
    <name type="scientific">Larinioides sclopetarius</name>
    <dbReference type="NCBI Taxonomy" id="280406"/>
    <lineage>
        <taxon>Eukaryota</taxon>
        <taxon>Metazoa</taxon>
        <taxon>Ecdysozoa</taxon>
        <taxon>Arthropoda</taxon>
        <taxon>Chelicerata</taxon>
        <taxon>Arachnida</taxon>
        <taxon>Araneae</taxon>
        <taxon>Araneomorphae</taxon>
        <taxon>Entelegynae</taxon>
        <taxon>Araneoidea</taxon>
        <taxon>Araneidae</taxon>
        <taxon>Larinioides</taxon>
    </lineage>
</organism>
<gene>
    <name evidence="1" type="ORF">LARSCL_LOCUS22390</name>
</gene>
<sequence length="30" mass="3297">MIGQSFSLRSTRRNGDKLLTFISLVVGGRS</sequence>
<dbReference type="Proteomes" id="UP001497382">
    <property type="component" value="Unassembled WGS sequence"/>
</dbReference>